<dbReference type="InterPro" id="IPR046450">
    <property type="entry name" value="PA_dom_sf"/>
</dbReference>
<dbReference type="RefSeq" id="WP_330197748.1">
    <property type="nucleotide sequence ID" value="NZ_JAZDRP010000001.1"/>
</dbReference>
<evidence type="ECO:0000256" key="5">
    <source>
        <dbReference type="ARBA" id="ARBA00022801"/>
    </source>
</evidence>
<dbReference type="Proteomes" id="UP001354971">
    <property type="component" value="Unassembled WGS sequence"/>
</dbReference>
<protein>
    <submittedName>
        <fullName evidence="10">M28 family metallopeptidase</fullName>
    </submittedName>
</protein>
<evidence type="ECO:0000256" key="6">
    <source>
        <dbReference type="ARBA" id="ARBA00022833"/>
    </source>
</evidence>
<evidence type="ECO:0000256" key="8">
    <source>
        <dbReference type="SAM" id="SignalP"/>
    </source>
</evidence>
<dbReference type="Gene3D" id="3.40.630.10">
    <property type="entry name" value="Zn peptidases"/>
    <property type="match status" value="1"/>
</dbReference>
<feature type="domain" description="Peptidase M28" evidence="9">
    <location>
        <begin position="337"/>
        <end position="543"/>
    </location>
</feature>
<evidence type="ECO:0000256" key="3">
    <source>
        <dbReference type="ARBA" id="ARBA00022723"/>
    </source>
</evidence>
<dbReference type="CDD" id="cd04821">
    <property type="entry name" value="PA_M28_1_2"/>
    <property type="match status" value="1"/>
</dbReference>
<sequence>MRLTSILLTSTIALAACSEPAQDTDTTHDAAMTDGQEAMESASSDMPAERIDPNARPAQRDTSPEISGADLAWRIQTLASDEFEGRAPATPGGIAASQWIADEMARDGLEPGGEDGTYFQRVPLVEATLDTEASGFDISINGEPMGLEYLTDVVYGTRRLDETVEIANSDMVFVGYGIVAPEYGWNDYEGLDVEGRTVVMLINDPGFASGDPDLFNGNAMTYYGRWTYKYEEAARQGAAAVIIIHETEAASYGWNVVSGSWSGPQFDLQRPEGSMPFAGAESWITNERARELFGATGLDFDALVEAAHQPGFQPVEIPGAEVNATLVTSHDFLDSRNVAGIVRGTERPDEFVLYMAHWDHIGMRESDDPEADTIYNGAVDNATGTSSILEIGEAFAANPPERSVIIVAVTAEESGLLGSEYYATDPLIPFEQTVGGLNMDGMLPTGPTSDIVVIGYGASELEEHLAAVAETQDRTLSPDPNPEAGYFYRSDHISLAKRGVPMIYADTGSVNTELGAGHVEELNAAYRATAYHGPADEFSYDWDFDALARDATLLYLLGERIANTDEWPNWYEGNEFRALRDAQRPAE</sequence>
<evidence type="ECO:0000256" key="7">
    <source>
        <dbReference type="SAM" id="MobiDB-lite"/>
    </source>
</evidence>
<dbReference type="SUPFAM" id="SSF52025">
    <property type="entry name" value="PA domain"/>
    <property type="match status" value="1"/>
</dbReference>
<dbReference type="InterPro" id="IPR045175">
    <property type="entry name" value="M28_fam"/>
</dbReference>
<evidence type="ECO:0000256" key="4">
    <source>
        <dbReference type="ARBA" id="ARBA00022729"/>
    </source>
</evidence>
<dbReference type="EMBL" id="JAZDRP010000001">
    <property type="protein sequence ID" value="MEE2525085.1"/>
    <property type="molecule type" value="Genomic_DNA"/>
</dbReference>
<accession>A0ABU7LMD7</accession>
<evidence type="ECO:0000256" key="1">
    <source>
        <dbReference type="ARBA" id="ARBA00022438"/>
    </source>
</evidence>
<comment type="caution">
    <text evidence="10">The sequence shown here is derived from an EMBL/GenBank/DDBJ whole genome shotgun (WGS) entry which is preliminary data.</text>
</comment>
<evidence type="ECO:0000256" key="2">
    <source>
        <dbReference type="ARBA" id="ARBA00022670"/>
    </source>
</evidence>
<feature type="compositionally biased region" description="Basic and acidic residues" evidence="7">
    <location>
        <begin position="47"/>
        <end position="63"/>
    </location>
</feature>
<organism evidence="10 11">
    <name type="scientific">Hyphobacterium lacteum</name>
    <dbReference type="NCBI Taxonomy" id="3116575"/>
    <lineage>
        <taxon>Bacteria</taxon>
        <taxon>Pseudomonadati</taxon>
        <taxon>Pseudomonadota</taxon>
        <taxon>Alphaproteobacteria</taxon>
        <taxon>Maricaulales</taxon>
        <taxon>Maricaulaceae</taxon>
        <taxon>Hyphobacterium</taxon>
    </lineage>
</organism>
<dbReference type="PANTHER" id="PTHR12147">
    <property type="entry name" value="METALLOPEPTIDASE M28 FAMILY MEMBER"/>
    <property type="match status" value="1"/>
</dbReference>
<reference evidence="10 11" key="1">
    <citation type="submission" date="2024-01" db="EMBL/GenBank/DDBJ databases">
        <title>Hyphobacterium bacterium isolated from marine sediment.</title>
        <authorList>
            <person name="Zhao S."/>
        </authorList>
    </citation>
    <scope>NUCLEOTIDE SEQUENCE [LARGE SCALE GENOMIC DNA]</scope>
    <source>
        <strain evidence="11">HN65</strain>
    </source>
</reference>
<evidence type="ECO:0000259" key="9">
    <source>
        <dbReference type="Pfam" id="PF04389"/>
    </source>
</evidence>
<dbReference type="PROSITE" id="PS51257">
    <property type="entry name" value="PROKAR_LIPOPROTEIN"/>
    <property type="match status" value="1"/>
</dbReference>
<evidence type="ECO:0000313" key="11">
    <source>
        <dbReference type="Proteomes" id="UP001354971"/>
    </source>
</evidence>
<keyword evidence="11" id="KW-1185">Reference proteome</keyword>
<feature type="chain" id="PRO_5045452086" evidence="8">
    <location>
        <begin position="16"/>
        <end position="587"/>
    </location>
</feature>
<feature type="region of interest" description="Disordered" evidence="7">
    <location>
        <begin position="36"/>
        <end position="66"/>
    </location>
</feature>
<gene>
    <name evidence="10" type="ORF">V0U79_01815</name>
</gene>
<dbReference type="PANTHER" id="PTHR12147:SF56">
    <property type="entry name" value="AMINOPEPTIDASE YDR415C-RELATED"/>
    <property type="match status" value="1"/>
</dbReference>
<keyword evidence="5" id="KW-0378">Hydrolase</keyword>
<dbReference type="SUPFAM" id="SSF53187">
    <property type="entry name" value="Zn-dependent exopeptidases"/>
    <property type="match status" value="1"/>
</dbReference>
<name>A0ABU7LMD7_9PROT</name>
<keyword evidence="2" id="KW-0645">Protease</keyword>
<proteinExistence type="predicted"/>
<evidence type="ECO:0000313" key="10">
    <source>
        <dbReference type="EMBL" id="MEE2525085.1"/>
    </source>
</evidence>
<keyword evidence="3" id="KW-0479">Metal-binding</keyword>
<feature type="signal peptide" evidence="8">
    <location>
        <begin position="1"/>
        <end position="15"/>
    </location>
</feature>
<keyword evidence="4 8" id="KW-0732">Signal</keyword>
<dbReference type="CDD" id="cd05660">
    <property type="entry name" value="M28_like_PA"/>
    <property type="match status" value="1"/>
</dbReference>
<keyword evidence="6" id="KW-0862">Zinc</keyword>
<dbReference type="InterPro" id="IPR007484">
    <property type="entry name" value="Peptidase_M28"/>
</dbReference>
<keyword evidence="1" id="KW-0031">Aminopeptidase</keyword>
<dbReference type="Pfam" id="PF04389">
    <property type="entry name" value="Peptidase_M28"/>
    <property type="match status" value="1"/>
</dbReference>